<evidence type="ECO:0000313" key="3">
    <source>
        <dbReference type="Proteomes" id="UP000255417"/>
    </source>
</evidence>
<keyword evidence="3" id="KW-1185">Reference proteome</keyword>
<dbReference type="EMBL" id="UGTA01000001">
    <property type="protein sequence ID" value="SUB58646.1"/>
    <property type="molecule type" value="Genomic_DNA"/>
</dbReference>
<dbReference type="AlphaFoldDB" id="A0A379CAC2"/>
<feature type="repeat" description="TPR" evidence="1">
    <location>
        <begin position="70"/>
        <end position="103"/>
    </location>
</feature>
<evidence type="ECO:0000313" key="2">
    <source>
        <dbReference type="EMBL" id="SUB58646.1"/>
    </source>
</evidence>
<keyword evidence="1" id="KW-0802">TPR repeat</keyword>
<dbReference type="OrthoDB" id="9800218at2"/>
<gene>
    <name evidence="2" type="ORF">NCTC12872_00610</name>
</gene>
<sequence>MLKTLKLVPVLLCGLAVVGCQSPNTSLYYWGNYSDAIYSYYGDETSLDQQQENMLQIISQAQKSGKQVGPGIYAHLGLISLKQGMSSQAQSYFQKEMTLYPESANFIQFLQRKNNSLKMQKGEVK</sequence>
<dbReference type="Pfam" id="PF16068">
    <property type="entry name" value="DUF4810"/>
    <property type="match status" value="1"/>
</dbReference>
<evidence type="ECO:0000256" key="1">
    <source>
        <dbReference type="PROSITE-ProRule" id="PRU00339"/>
    </source>
</evidence>
<dbReference type="PIRSF" id="PIRSF020555">
    <property type="entry name" value="UCP020555"/>
    <property type="match status" value="1"/>
</dbReference>
<accession>A0A379CAC2</accession>
<reference evidence="2 3" key="1">
    <citation type="submission" date="2018-06" db="EMBL/GenBank/DDBJ databases">
        <authorList>
            <consortium name="Pathogen Informatics"/>
            <person name="Doyle S."/>
        </authorList>
    </citation>
    <scope>NUCLEOTIDE SEQUENCE [LARGE SCALE GENOMIC DNA]</scope>
    <source>
        <strain evidence="2 3">NCTC12872</strain>
    </source>
</reference>
<dbReference type="PROSITE" id="PS50005">
    <property type="entry name" value="TPR"/>
    <property type="match status" value="1"/>
</dbReference>
<name>A0A379CAC2_9PAST</name>
<dbReference type="Proteomes" id="UP000255417">
    <property type="component" value="Unassembled WGS sequence"/>
</dbReference>
<dbReference type="InterPro" id="IPR019734">
    <property type="entry name" value="TPR_rpt"/>
</dbReference>
<organism evidence="2 3">
    <name type="scientific">Phocoenobacter uteri</name>
    <dbReference type="NCBI Taxonomy" id="146806"/>
    <lineage>
        <taxon>Bacteria</taxon>
        <taxon>Pseudomonadati</taxon>
        <taxon>Pseudomonadota</taxon>
        <taxon>Gammaproteobacteria</taxon>
        <taxon>Pasteurellales</taxon>
        <taxon>Pasteurellaceae</taxon>
        <taxon>Phocoenobacter</taxon>
    </lineage>
</organism>
<proteinExistence type="predicted"/>
<dbReference type="PROSITE" id="PS51257">
    <property type="entry name" value="PROKAR_LIPOPROTEIN"/>
    <property type="match status" value="1"/>
</dbReference>
<dbReference type="RefSeq" id="WP_115315162.1">
    <property type="nucleotide sequence ID" value="NZ_LWIF01000001.1"/>
</dbReference>
<dbReference type="InterPro" id="IPR014508">
    <property type="entry name" value="UCP020555_TPR-like"/>
</dbReference>
<protein>
    <submittedName>
        <fullName evidence="2">Uncharacterized protein</fullName>
    </submittedName>
</protein>